<accession>Q2FTV2</accession>
<dbReference type="EnsemblBacteria" id="ABD42320">
    <property type="protein sequence ID" value="ABD42320"/>
    <property type="gene ID" value="Mhun_2623"/>
</dbReference>
<organism evidence="2 3">
    <name type="scientific">Methanospirillum hungatei JF-1 (strain ATCC 27890 / DSM 864 / NBRC 100397 / JF-1)</name>
    <dbReference type="NCBI Taxonomy" id="323259"/>
    <lineage>
        <taxon>Archaea</taxon>
        <taxon>Methanobacteriati</taxon>
        <taxon>Methanobacteriota</taxon>
        <taxon>Stenosarchaea group</taxon>
        <taxon>Methanomicrobia</taxon>
        <taxon>Methanomicrobiales</taxon>
        <taxon>Methanospirillaceae</taxon>
        <taxon>Methanospirillum</taxon>
    </lineage>
</organism>
<keyword evidence="1" id="KW-1133">Transmembrane helix</keyword>
<dbReference type="Proteomes" id="UP000001941">
    <property type="component" value="Chromosome"/>
</dbReference>
<dbReference type="KEGG" id="mhu:Mhun_2623"/>
<reference evidence="3" key="1">
    <citation type="journal article" date="2016" name="Stand. Genomic Sci.">
        <title>Complete genome sequence of Methanospirillum hungatei type strain JF1.</title>
        <authorList>
            <person name="Gunsalus R.P."/>
            <person name="Cook L.E."/>
            <person name="Crable B."/>
            <person name="Rohlin L."/>
            <person name="McDonald E."/>
            <person name="Mouttaki H."/>
            <person name="Sieber J.R."/>
            <person name="Poweleit N."/>
            <person name="Zhou H."/>
            <person name="Lapidus A.L."/>
            <person name="Daligault H.E."/>
            <person name="Land M."/>
            <person name="Gilna P."/>
            <person name="Ivanova N."/>
            <person name="Kyrpides N."/>
            <person name="Culley D.E."/>
            <person name="McInerney M.J."/>
        </authorList>
    </citation>
    <scope>NUCLEOTIDE SEQUENCE [LARGE SCALE GENOMIC DNA]</scope>
    <source>
        <strain evidence="3">ATCC 27890 / DSM 864 / NBRC 100397 / JF-1</strain>
    </source>
</reference>
<keyword evidence="1" id="KW-0812">Transmembrane</keyword>
<feature type="transmembrane region" description="Helical" evidence="1">
    <location>
        <begin position="21"/>
        <end position="39"/>
    </location>
</feature>
<dbReference type="GeneID" id="3922359"/>
<feature type="transmembrane region" description="Helical" evidence="1">
    <location>
        <begin position="234"/>
        <end position="255"/>
    </location>
</feature>
<feature type="transmembrane region" description="Helical" evidence="1">
    <location>
        <begin position="87"/>
        <end position="111"/>
    </location>
</feature>
<feature type="transmembrane region" description="Helical" evidence="1">
    <location>
        <begin position="45"/>
        <end position="66"/>
    </location>
</feature>
<dbReference type="AlphaFoldDB" id="Q2FTV2"/>
<name>Q2FTV2_METHJ</name>
<keyword evidence="3" id="KW-1185">Reference proteome</keyword>
<dbReference type="HOGENOM" id="CLU_982159_0_0_2"/>
<dbReference type="InParanoid" id="Q2FTV2"/>
<evidence type="ECO:0000313" key="3">
    <source>
        <dbReference type="Proteomes" id="UP000001941"/>
    </source>
</evidence>
<dbReference type="STRING" id="323259.Mhun_2623"/>
<dbReference type="OrthoDB" id="117487at2157"/>
<dbReference type="RefSeq" id="WP_011449577.1">
    <property type="nucleotide sequence ID" value="NC_007796.1"/>
</dbReference>
<feature type="transmembrane region" description="Helical" evidence="1">
    <location>
        <begin position="164"/>
        <end position="197"/>
    </location>
</feature>
<dbReference type="EMBL" id="CP000254">
    <property type="protein sequence ID" value="ABD42320.1"/>
    <property type="molecule type" value="Genomic_DNA"/>
</dbReference>
<evidence type="ECO:0000256" key="1">
    <source>
        <dbReference type="SAM" id="Phobius"/>
    </source>
</evidence>
<evidence type="ECO:0000313" key="2">
    <source>
        <dbReference type="EMBL" id="ABD42320.1"/>
    </source>
</evidence>
<dbReference type="eggNOG" id="arCOG04389">
    <property type="taxonomic scope" value="Archaea"/>
</dbReference>
<protein>
    <submittedName>
        <fullName evidence="2">Uncharacterized protein</fullName>
    </submittedName>
</protein>
<sequence length="283" mass="31493">MLSVLPLTIKNTMRHLFRRPIVWIPGIYAGCIAALVIWLEFTGGMFLAGKIAMLGAIAFPFFLSVLNYHLETDEKNMKILVTVALRGYFPIVLPVIVLAGFVVVLALLLSVPLSIMGYGSDPFALTGLMLGIGIPALLFSLYIDNVAVCERTKIFGTLKRSMELVTVKIITAIWFFVVSGIIAVIVSVFGAFLWGAILGSRFTQFIEMNLTQQQEVFSQYTLTDWQALIGPEGIIVTALVFGFVTFLLVPSLFIFKYECYLDATDVVWDLSGERDEKGRHFRL</sequence>
<feature type="transmembrane region" description="Helical" evidence="1">
    <location>
        <begin position="123"/>
        <end position="143"/>
    </location>
</feature>
<proteinExistence type="predicted"/>
<gene>
    <name evidence="2" type="ordered locus">Mhun_2623</name>
</gene>
<keyword evidence="1" id="KW-0472">Membrane</keyword>